<proteinExistence type="inferred from homology"/>
<dbReference type="PANTHER" id="PTHR12756">
    <property type="entry name" value="CYTOSOLIC CARBOXYPEPTIDASE"/>
    <property type="match status" value="1"/>
</dbReference>
<gene>
    <name evidence="4" type="ORF">J0X12_02535</name>
</gene>
<comment type="similarity">
    <text evidence="2">Belongs to the peptidase M14 family.</text>
</comment>
<evidence type="ECO:0000256" key="1">
    <source>
        <dbReference type="ARBA" id="ARBA00001947"/>
    </source>
</evidence>
<dbReference type="Pfam" id="PF00246">
    <property type="entry name" value="Peptidase_M14"/>
    <property type="match status" value="1"/>
</dbReference>
<organism evidence="4 5">
    <name type="scientific">Sneathiella sedimenti</name>
    <dbReference type="NCBI Taxonomy" id="2816034"/>
    <lineage>
        <taxon>Bacteria</taxon>
        <taxon>Pseudomonadati</taxon>
        <taxon>Pseudomonadota</taxon>
        <taxon>Alphaproteobacteria</taxon>
        <taxon>Sneathiellales</taxon>
        <taxon>Sneathiellaceae</taxon>
        <taxon>Sneathiella</taxon>
    </lineage>
</organism>
<feature type="domain" description="Peptidase M14" evidence="3">
    <location>
        <begin position="105"/>
        <end position="372"/>
    </location>
</feature>
<dbReference type="CDD" id="cd06234">
    <property type="entry name" value="M14_PaCCP-like"/>
    <property type="match status" value="1"/>
</dbReference>
<protein>
    <recommendedName>
        <fullName evidence="3">Peptidase M14 domain-containing protein</fullName>
    </recommendedName>
</protein>
<feature type="active site" description="Proton donor/acceptor" evidence="2">
    <location>
        <position position="336"/>
    </location>
</feature>
<evidence type="ECO:0000313" key="5">
    <source>
        <dbReference type="Proteomes" id="UP000664761"/>
    </source>
</evidence>
<dbReference type="InterPro" id="IPR000834">
    <property type="entry name" value="Peptidase_M14"/>
</dbReference>
<dbReference type="PANTHER" id="PTHR12756:SF11">
    <property type="entry name" value="CYTOSOLIC CARBOXYPEPTIDASE 1"/>
    <property type="match status" value="1"/>
</dbReference>
<name>A0ABS3F1T4_9PROT</name>
<evidence type="ECO:0000313" key="4">
    <source>
        <dbReference type="EMBL" id="MBO0332474.1"/>
    </source>
</evidence>
<keyword evidence="5" id="KW-1185">Reference proteome</keyword>
<comment type="caution">
    <text evidence="4">The sequence shown here is derived from an EMBL/GenBank/DDBJ whole genome shotgun (WGS) entry which is preliminary data.</text>
</comment>
<dbReference type="Pfam" id="PF18027">
    <property type="entry name" value="Pepdidase_M14_N"/>
    <property type="match status" value="1"/>
</dbReference>
<evidence type="ECO:0000256" key="2">
    <source>
        <dbReference type="PROSITE-ProRule" id="PRU01379"/>
    </source>
</evidence>
<dbReference type="InterPro" id="IPR050821">
    <property type="entry name" value="Cytosolic_carboxypeptidase"/>
</dbReference>
<sequence length="385" mass="43905">MIHITSQFDGGNIICDSCEDPGNIQLRIRPDTNADFFQWFYFRLSGAKDSDCILRITNAKESSYAKGWEEYRAVASYDRQNWFRIDSRYEDGELKLQHRPDFDSVYYAYFAPYSMERHADLLARAGQSPRVSQSVIGKTIEGQAMDLLTIGERRGNKRNFWLIARQHPGETMAEWWIEGFLHRLLDPDDAVSNALLDRAIFHVVPNMNPDGSRSGHLRTNAAGANLNREWQDPDMKRSPEVFVVREKMRETGVDFCLDVHGDEAMPHNFIAGAQGVPSWNAQKDMLLTDFKRSWQQVNPDFQTHHGYPIAKKGEGNMTICVNHVSEYFGCLAMTLEMPFKDTADRPDLVNGWSPARARKLGASVIDVIYKLFDRLQGEGANSSPN</sequence>
<evidence type="ECO:0000259" key="3">
    <source>
        <dbReference type="PROSITE" id="PS52035"/>
    </source>
</evidence>
<dbReference type="SUPFAM" id="SSF53187">
    <property type="entry name" value="Zn-dependent exopeptidases"/>
    <property type="match status" value="1"/>
</dbReference>
<dbReference type="RefSeq" id="WP_207041795.1">
    <property type="nucleotide sequence ID" value="NZ_JAFLNC010000001.1"/>
</dbReference>
<dbReference type="InterPro" id="IPR040626">
    <property type="entry name" value="Pepdidase_M14_N"/>
</dbReference>
<reference evidence="4 5" key="1">
    <citation type="submission" date="2021-03" db="EMBL/GenBank/DDBJ databases">
        <title>Sneathiella sp. CAU 1612 isolated from Kang Won-do.</title>
        <authorList>
            <person name="Kim W."/>
        </authorList>
    </citation>
    <scope>NUCLEOTIDE SEQUENCE [LARGE SCALE GENOMIC DNA]</scope>
    <source>
        <strain evidence="4 5">CAU 1612</strain>
    </source>
</reference>
<comment type="cofactor">
    <cofactor evidence="1">
        <name>Zn(2+)</name>
        <dbReference type="ChEBI" id="CHEBI:29105"/>
    </cofactor>
</comment>
<dbReference type="Gene3D" id="2.60.40.3120">
    <property type="match status" value="1"/>
</dbReference>
<dbReference type="PROSITE" id="PS52035">
    <property type="entry name" value="PEPTIDASE_M14"/>
    <property type="match status" value="1"/>
</dbReference>
<dbReference type="EMBL" id="JAFLNC010000001">
    <property type="protein sequence ID" value="MBO0332474.1"/>
    <property type="molecule type" value="Genomic_DNA"/>
</dbReference>
<dbReference type="Gene3D" id="3.40.630.10">
    <property type="entry name" value="Zn peptidases"/>
    <property type="match status" value="1"/>
</dbReference>
<dbReference type="Proteomes" id="UP000664761">
    <property type="component" value="Unassembled WGS sequence"/>
</dbReference>
<accession>A0ABS3F1T4</accession>